<dbReference type="InterPro" id="IPR050625">
    <property type="entry name" value="ParA/MinD_ATPase"/>
</dbReference>
<comment type="caution">
    <text evidence="3">The sequence shown here is derived from an EMBL/GenBank/DDBJ whole genome shotgun (WGS) entry which is preliminary data.</text>
</comment>
<keyword evidence="4" id="KW-1185">Reference proteome</keyword>
<evidence type="ECO:0000259" key="2">
    <source>
        <dbReference type="Pfam" id="PF01656"/>
    </source>
</evidence>
<feature type="domain" description="CobQ/CobB/MinD/ParA nucleotide binding" evidence="2">
    <location>
        <begin position="106"/>
        <end position="205"/>
    </location>
</feature>
<organism evidence="3 4">
    <name type="scientific">Yinghuangia aomiensis</name>
    <dbReference type="NCBI Taxonomy" id="676205"/>
    <lineage>
        <taxon>Bacteria</taxon>
        <taxon>Bacillati</taxon>
        <taxon>Actinomycetota</taxon>
        <taxon>Actinomycetes</taxon>
        <taxon>Kitasatosporales</taxon>
        <taxon>Streptomycetaceae</taxon>
        <taxon>Yinghuangia</taxon>
    </lineage>
</organism>
<gene>
    <name evidence="3" type="ORF">GCM10023205_52180</name>
</gene>
<evidence type="ECO:0000313" key="4">
    <source>
        <dbReference type="Proteomes" id="UP001500466"/>
    </source>
</evidence>
<dbReference type="PANTHER" id="PTHR43384:SF15">
    <property type="entry name" value="ATP-BINDING PROTEIN"/>
    <property type="match status" value="1"/>
</dbReference>
<dbReference type="Proteomes" id="UP001500466">
    <property type="component" value="Unassembled WGS sequence"/>
</dbReference>
<protein>
    <recommendedName>
        <fullName evidence="2">CobQ/CobB/MinD/ParA nucleotide binding domain-containing protein</fullName>
    </recommendedName>
</protein>
<name>A0ABP9HTU5_9ACTN</name>
<dbReference type="InterPro" id="IPR027417">
    <property type="entry name" value="P-loop_NTPase"/>
</dbReference>
<dbReference type="Pfam" id="PF01656">
    <property type="entry name" value="CbiA"/>
    <property type="match status" value="1"/>
</dbReference>
<dbReference type="EMBL" id="BAABHS010000019">
    <property type="protein sequence ID" value="GAA4977916.1"/>
    <property type="molecule type" value="Genomic_DNA"/>
</dbReference>
<dbReference type="SUPFAM" id="SSF52540">
    <property type="entry name" value="P-loop containing nucleoside triphosphate hydrolases"/>
    <property type="match status" value="1"/>
</dbReference>
<evidence type="ECO:0000313" key="3">
    <source>
        <dbReference type="EMBL" id="GAA4977916.1"/>
    </source>
</evidence>
<evidence type="ECO:0000256" key="1">
    <source>
        <dbReference type="SAM" id="MobiDB-lite"/>
    </source>
</evidence>
<accession>A0ABP9HTU5</accession>
<dbReference type="Gene3D" id="3.40.50.300">
    <property type="entry name" value="P-loop containing nucleotide triphosphate hydrolases"/>
    <property type="match status" value="1"/>
</dbReference>
<dbReference type="InterPro" id="IPR002586">
    <property type="entry name" value="CobQ/CobB/MinD/ParA_Nub-bd_dom"/>
</dbReference>
<dbReference type="PANTHER" id="PTHR43384">
    <property type="entry name" value="SEPTUM SITE-DETERMINING PROTEIN MIND HOMOLOG, CHLOROPLASTIC-RELATED"/>
    <property type="match status" value="1"/>
</dbReference>
<proteinExistence type="predicted"/>
<feature type="region of interest" description="Disordered" evidence="1">
    <location>
        <begin position="1"/>
        <end position="94"/>
    </location>
</feature>
<sequence length="432" mass="45995">MRADSTASGTPGSAATAANGSWPEDAVLTRPTLRAPRHRGPPGPHRSAGQDTERPEAVAPITVRLDADTHRNGGSLSKTIVTPEKTGGGSDAATGRTAPVKIAFVGKGGSGKTTLSSLFVRHLGAAQLPVLAVDADINQHLAVALGFSEEKAAAIPPLGGNLGLIKDYLRGTNPRIGSADEMVKTTPPGRGSRLLRLDEDNPVYDACRRPVGSCCSGMRIMATGPFQEGDLGVACYHSKVGAVELLLNHLVDDRDEYIVVDMTAGSDAFASGLFTRFDMTFLVAEPTRKGVSVYRQYRDYARDWGVALAVVGNKVQGPDDLAFLREHVGADLLTWVGQSEFVREVEKGRTPDFAALEPDNTAALERMREAVDATFANRDWARYTEQMVEFHVKNAHSWANARAGVDLTAQVDPEFVLGPAALEAEGAATPRG</sequence>
<feature type="compositionally biased region" description="Low complexity" evidence="1">
    <location>
        <begin position="1"/>
        <end position="21"/>
    </location>
</feature>
<reference evidence="4" key="1">
    <citation type="journal article" date="2019" name="Int. J. Syst. Evol. Microbiol.">
        <title>The Global Catalogue of Microorganisms (GCM) 10K type strain sequencing project: providing services to taxonomists for standard genome sequencing and annotation.</title>
        <authorList>
            <consortium name="The Broad Institute Genomics Platform"/>
            <consortium name="The Broad Institute Genome Sequencing Center for Infectious Disease"/>
            <person name="Wu L."/>
            <person name="Ma J."/>
        </authorList>
    </citation>
    <scope>NUCLEOTIDE SEQUENCE [LARGE SCALE GENOMIC DNA]</scope>
    <source>
        <strain evidence="4">JCM 17986</strain>
    </source>
</reference>